<keyword evidence="1" id="KW-0472">Membrane</keyword>
<evidence type="ECO:0000313" key="3">
    <source>
        <dbReference type="Proteomes" id="UP001056588"/>
    </source>
</evidence>
<evidence type="ECO:0008006" key="4">
    <source>
        <dbReference type="Google" id="ProtNLM"/>
    </source>
</evidence>
<reference evidence="2" key="1">
    <citation type="submission" date="2022-03" db="EMBL/GenBank/DDBJ databases">
        <title>Complete Genome Sequence of Staphylococcus edaphicus strain CCM 8731.</title>
        <authorList>
            <person name="Rimmer C.O."/>
            <person name="Thomas J.C."/>
        </authorList>
    </citation>
    <scope>NUCLEOTIDE SEQUENCE</scope>
    <source>
        <strain evidence="2">CCM 8731</strain>
    </source>
</reference>
<evidence type="ECO:0000313" key="2">
    <source>
        <dbReference type="EMBL" id="UQW81455.1"/>
    </source>
</evidence>
<dbReference type="EMBL" id="CP093217">
    <property type="protein sequence ID" value="UQW81455.1"/>
    <property type="molecule type" value="Genomic_DNA"/>
</dbReference>
<feature type="transmembrane region" description="Helical" evidence="1">
    <location>
        <begin position="6"/>
        <end position="23"/>
    </location>
</feature>
<dbReference type="Proteomes" id="UP001056588">
    <property type="component" value="Chromosome"/>
</dbReference>
<protein>
    <recommendedName>
        <fullName evidence="4">Mid2-like cell wall stress sensor domain protein</fullName>
    </recommendedName>
</protein>
<gene>
    <name evidence="2" type="ORF">MNY58_13000</name>
</gene>
<organism evidence="2 3">
    <name type="scientific">Staphylococcus edaphicus</name>
    <dbReference type="NCBI Taxonomy" id="1955013"/>
    <lineage>
        <taxon>Bacteria</taxon>
        <taxon>Bacillati</taxon>
        <taxon>Bacillota</taxon>
        <taxon>Bacilli</taxon>
        <taxon>Bacillales</taxon>
        <taxon>Staphylococcaceae</taxon>
        <taxon>Staphylococcus</taxon>
    </lineage>
</organism>
<dbReference type="RefSeq" id="WP_167380403.1">
    <property type="nucleotide sequence ID" value="NZ_CP093217.1"/>
</dbReference>
<keyword evidence="1" id="KW-0812">Transmembrane</keyword>
<evidence type="ECO:0000256" key="1">
    <source>
        <dbReference type="SAM" id="Phobius"/>
    </source>
</evidence>
<name>A0ABY4QAE1_9STAP</name>
<keyword evidence="1" id="KW-1133">Transmembrane helix</keyword>
<feature type="transmembrane region" description="Helical" evidence="1">
    <location>
        <begin position="35"/>
        <end position="53"/>
    </location>
</feature>
<accession>A0ABY4QAE1</accession>
<proteinExistence type="predicted"/>
<sequence>MSFFKIILGILVICAWLFVINAYKKGHQNTAKAKNIMLLAYFLTLVMAVMQFFY</sequence>
<keyword evidence="3" id="KW-1185">Reference proteome</keyword>